<dbReference type="CDD" id="cd03714">
    <property type="entry name" value="RT_DIRS1"/>
    <property type="match status" value="1"/>
</dbReference>
<dbReference type="GO" id="GO:0071897">
    <property type="term" value="P:DNA biosynthetic process"/>
    <property type="evidence" value="ECO:0007669"/>
    <property type="project" value="UniProtKB-ARBA"/>
</dbReference>
<evidence type="ECO:0000313" key="2">
    <source>
        <dbReference type="EMBL" id="JAG42227.1"/>
    </source>
</evidence>
<dbReference type="InterPro" id="IPR043128">
    <property type="entry name" value="Rev_trsase/Diguanyl_cyclase"/>
</dbReference>
<reference evidence="3" key="1">
    <citation type="journal article" date="2014" name="PLoS ONE">
        <title>Transcriptome-Based Identification of ABC Transporters in the Western Tarnished Plant Bug Lygus hesperus.</title>
        <authorList>
            <person name="Hull J.J."/>
            <person name="Chaney K."/>
            <person name="Geib S.M."/>
            <person name="Fabrick J.A."/>
            <person name="Brent C.S."/>
            <person name="Walsh D."/>
            <person name="Lavine L.C."/>
        </authorList>
    </citation>
    <scope>NUCLEOTIDE SEQUENCE</scope>
</reference>
<proteinExistence type="predicted"/>
<dbReference type="InterPro" id="IPR000477">
    <property type="entry name" value="RT_dom"/>
</dbReference>
<dbReference type="Gene3D" id="3.30.70.270">
    <property type="match status" value="1"/>
</dbReference>
<accession>A0A0A9ZI08</accession>
<dbReference type="EMBL" id="GBHO01001374">
    <property type="protein sequence ID" value="JAG42230.1"/>
    <property type="molecule type" value="Transcribed_RNA"/>
</dbReference>
<dbReference type="InterPro" id="IPR052055">
    <property type="entry name" value="Hepadnavirus_pol/RT"/>
</dbReference>
<dbReference type="PANTHER" id="PTHR33050:SF7">
    <property type="entry name" value="RIBONUCLEASE H"/>
    <property type="match status" value="1"/>
</dbReference>
<dbReference type="SUPFAM" id="SSF56672">
    <property type="entry name" value="DNA/RNA polymerases"/>
    <property type="match status" value="1"/>
</dbReference>
<organism evidence="3">
    <name type="scientific">Lygus hesperus</name>
    <name type="common">Western plant bug</name>
    <dbReference type="NCBI Taxonomy" id="30085"/>
    <lineage>
        <taxon>Eukaryota</taxon>
        <taxon>Metazoa</taxon>
        <taxon>Ecdysozoa</taxon>
        <taxon>Arthropoda</taxon>
        <taxon>Hexapoda</taxon>
        <taxon>Insecta</taxon>
        <taxon>Pterygota</taxon>
        <taxon>Neoptera</taxon>
        <taxon>Paraneoptera</taxon>
        <taxon>Hemiptera</taxon>
        <taxon>Heteroptera</taxon>
        <taxon>Panheteroptera</taxon>
        <taxon>Cimicomorpha</taxon>
        <taxon>Miridae</taxon>
        <taxon>Mirini</taxon>
        <taxon>Lygus</taxon>
    </lineage>
</organism>
<feature type="domain" description="Reverse transcriptase" evidence="1">
    <location>
        <begin position="12"/>
        <end position="194"/>
    </location>
</feature>
<evidence type="ECO:0000313" key="3">
    <source>
        <dbReference type="EMBL" id="JAG42230.1"/>
    </source>
</evidence>
<gene>
    <name evidence="3" type="primary">TY3B-I_21</name>
    <name evidence="2" type="synonym">TY3B-I_20</name>
    <name evidence="3" type="ORF">CM83_53072</name>
    <name evidence="2" type="ORF">CM83_53077</name>
</gene>
<dbReference type="Pfam" id="PF00078">
    <property type="entry name" value="RVT_1"/>
    <property type="match status" value="1"/>
</dbReference>
<sequence length="569" mass="64680">MSQIIDKLLINGVVRDCHPHPDQIVSPIFLVDKPSGGKRFILNLKHLNLFIEAPHFKLEDYRTMRDLITPGCFGATVDLTDAYYMVPVAETSCKFLRFIFQGRLLEFTCLPMGMSVAPYVFHKIMRPIVECLRSEGVKCVNYLDDYGVLGSSRRECDTNVEKLTALLQYLGFIVNETKSVFTPSQSFKFLGFLFDSRDMTISLPFDKRLHIQSMLNWFSGLTEFSVRQLAKVVGTLVAACPATPYGKLYVMHLEAIKTEFLVENSQNFDAKFVPPSCIWSSIQWWKNNVMLISNRLHNDDYTFVVTTDASLSGWGSSMGEERINGWWSKEEAGCHINLLELRAIELALHHFCGQITNSRILIRSDNTTAISCVNRQGSMVSQALFDVTKRIWIWCEERGNFIFASYIASKENVVADECSRLLPGDTEWSLNDDIFYKITIELGTPTIDLFASAANSKCTQFFAWHPDPRAIGIDAFTHSWKNLKFYAFPPFVLILKVLRKIIADQATGIVVVPDWPAQAWYPTYFDLLRSPPVHFGPNDELLFLPFREVIHPQARSLTLIAGILSGRPT</sequence>
<reference evidence="3" key="2">
    <citation type="submission" date="2014-07" db="EMBL/GenBank/DDBJ databases">
        <authorList>
            <person name="Hull J."/>
        </authorList>
    </citation>
    <scope>NUCLEOTIDE SEQUENCE</scope>
</reference>
<dbReference type="AlphaFoldDB" id="A0A0A9ZI08"/>
<evidence type="ECO:0000259" key="1">
    <source>
        <dbReference type="PROSITE" id="PS50878"/>
    </source>
</evidence>
<protein>
    <submittedName>
        <fullName evidence="3">Transposon Ty3-I Gag-Pol polyprotein</fullName>
    </submittedName>
</protein>
<dbReference type="CDD" id="cd09275">
    <property type="entry name" value="RNase_HI_RT_DIRS1"/>
    <property type="match status" value="1"/>
</dbReference>
<dbReference type="PANTHER" id="PTHR33050">
    <property type="entry name" value="REVERSE TRANSCRIPTASE DOMAIN-CONTAINING PROTEIN"/>
    <property type="match status" value="1"/>
</dbReference>
<name>A0A0A9ZI08_LYGHE</name>
<dbReference type="Gene3D" id="3.10.10.10">
    <property type="entry name" value="HIV Type 1 Reverse Transcriptase, subunit A, domain 1"/>
    <property type="match status" value="1"/>
</dbReference>
<dbReference type="EMBL" id="GBHO01001377">
    <property type="protein sequence ID" value="JAG42227.1"/>
    <property type="molecule type" value="Transcribed_RNA"/>
</dbReference>
<dbReference type="PROSITE" id="PS50878">
    <property type="entry name" value="RT_POL"/>
    <property type="match status" value="1"/>
</dbReference>
<dbReference type="InterPro" id="IPR043502">
    <property type="entry name" value="DNA/RNA_pol_sf"/>
</dbReference>